<feature type="domain" description="Alpha-type protein kinase" evidence="5">
    <location>
        <begin position="592"/>
        <end position="765"/>
    </location>
</feature>
<keyword evidence="1" id="KW-0723">Serine/threonine-protein kinase</keyword>
<dbReference type="GO" id="GO:0004674">
    <property type="term" value="F:protein serine/threonine kinase activity"/>
    <property type="evidence" value="ECO:0007669"/>
    <property type="project" value="UniProtKB-KW"/>
</dbReference>
<name>F4RX99_MELLP</name>
<dbReference type="GO" id="GO:0005524">
    <property type="term" value="F:ATP binding"/>
    <property type="evidence" value="ECO:0007669"/>
    <property type="project" value="InterPro"/>
</dbReference>
<feature type="compositionally biased region" description="Polar residues" evidence="4">
    <location>
        <begin position="296"/>
        <end position="317"/>
    </location>
</feature>
<dbReference type="RefSeq" id="XP_007413815.1">
    <property type="nucleotide sequence ID" value="XM_007413753.1"/>
</dbReference>
<feature type="compositionally biased region" description="Basic residues" evidence="4">
    <location>
        <begin position="93"/>
        <end position="102"/>
    </location>
</feature>
<accession>F4RX99</accession>
<keyword evidence="7" id="KW-1185">Reference proteome</keyword>
<dbReference type="OrthoDB" id="10397861at2759"/>
<dbReference type="EMBL" id="GL883127">
    <property type="protein sequence ID" value="EGG03022.1"/>
    <property type="molecule type" value="Genomic_DNA"/>
</dbReference>
<dbReference type="Proteomes" id="UP000001072">
    <property type="component" value="Unassembled WGS sequence"/>
</dbReference>
<proteinExistence type="predicted"/>
<evidence type="ECO:0000313" key="6">
    <source>
        <dbReference type="EMBL" id="EGG03022.1"/>
    </source>
</evidence>
<keyword evidence="3" id="KW-0418">Kinase</keyword>
<reference evidence="7" key="1">
    <citation type="journal article" date="2011" name="Proc. Natl. Acad. Sci. U.S.A.">
        <title>Obligate biotrophy features unraveled by the genomic analysis of rust fungi.</title>
        <authorList>
            <person name="Duplessis S."/>
            <person name="Cuomo C.A."/>
            <person name="Lin Y.-C."/>
            <person name="Aerts A."/>
            <person name="Tisserant E."/>
            <person name="Veneault-Fourrey C."/>
            <person name="Joly D.L."/>
            <person name="Hacquard S."/>
            <person name="Amselem J."/>
            <person name="Cantarel B.L."/>
            <person name="Chiu R."/>
            <person name="Coutinho P.M."/>
            <person name="Feau N."/>
            <person name="Field M."/>
            <person name="Frey P."/>
            <person name="Gelhaye E."/>
            <person name="Goldberg J."/>
            <person name="Grabherr M.G."/>
            <person name="Kodira C.D."/>
            <person name="Kohler A."/>
            <person name="Kuees U."/>
            <person name="Lindquist E.A."/>
            <person name="Lucas S.M."/>
            <person name="Mago R."/>
            <person name="Mauceli E."/>
            <person name="Morin E."/>
            <person name="Murat C."/>
            <person name="Pangilinan J.L."/>
            <person name="Park R."/>
            <person name="Pearson M."/>
            <person name="Quesneville H."/>
            <person name="Rouhier N."/>
            <person name="Sakthikumar S."/>
            <person name="Salamov A.A."/>
            <person name="Schmutz J."/>
            <person name="Selles B."/>
            <person name="Shapiro H."/>
            <person name="Tanguay P."/>
            <person name="Tuskan G.A."/>
            <person name="Henrissat B."/>
            <person name="Van de Peer Y."/>
            <person name="Rouze P."/>
            <person name="Ellis J.G."/>
            <person name="Dodds P.N."/>
            <person name="Schein J.E."/>
            <person name="Zhong S."/>
            <person name="Hamelin R.C."/>
            <person name="Grigoriev I.V."/>
            <person name="Szabo L.J."/>
            <person name="Martin F."/>
        </authorList>
    </citation>
    <scope>NUCLEOTIDE SEQUENCE [LARGE SCALE GENOMIC DNA]</scope>
    <source>
        <strain evidence="7">98AG31 / pathotype 3-4-7</strain>
    </source>
</reference>
<dbReference type="GeneID" id="18935612"/>
<dbReference type="InterPro" id="IPR004166">
    <property type="entry name" value="a-kinase_dom"/>
</dbReference>
<dbReference type="AlphaFoldDB" id="F4RX99"/>
<evidence type="ECO:0000256" key="1">
    <source>
        <dbReference type="ARBA" id="ARBA00022527"/>
    </source>
</evidence>
<keyword evidence="2" id="KW-0808">Transferase</keyword>
<gene>
    <name evidence="6" type="ORF">MELLADRAFT_90543</name>
</gene>
<evidence type="ECO:0000256" key="4">
    <source>
        <dbReference type="SAM" id="MobiDB-lite"/>
    </source>
</evidence>
<feature type="region of interest" description="Disordered" evidence="4">
    <location>
        <begin position="1"/>
        <end position="43"/>
    </location>
</feature>
<feature type="region of interest" description="Disordered" evidence="4">
    <location>
        <begin position="288"/>
        <end position="345"/>
    </location>
</feature>
<dbReference type="KEGG" id="mlr:MELLADRAFT_90543"/>
<sequence length="798" mass="89636">MSLNRILNDSHIPPTPVSQTPAGSAAPPLQLTPSHFTAAPTDPTECFGRLGQKAKGHQHRRNAGCPNNSCFECCKQLYTECQGCSIHTAQMKSKNKPKKKKKSTAEAVEAGPTQAGRVPIRRLSSPNMLQVQSLCIRDQVAERSKQTDMKLSDKTVTIIVWPGRNPNQITRTWRVVAPNWPTFSLNQCEGLRKFVESELPPRSDLLVWNYEIKGWVESPISTMETYPKNCRKVLVVFPGLDPDHCPGIQDHLPSSTNKKIEKFNILPYLSTPTRNDSQSSRHVIHLDTTDDEGTPCASSVTHGGNLCNNNQSTPQPKSSKRARETSPCDDEVRTPPATQELRAPATGRVLKTPKHIVWPSGVTMGKLVEFYEAATIPLKIPDKEAFTRIFSDTYKFNASTVSTYRRWLEKIDITVLQDYVRERGQSSIQEGKRHFDKAWRASKGQEEAAPKKRVRIHPSGTTKYGNTTLAKLSKMTNDLTFDLGLTPLNLDEVPSTDASLPDSVSPSDVVVIKSSVASITNNKHEVPFDMLRSDLMAKSAAILYRFSPIPYDNSNLTYDPVALNTDNKYKKSIALYSCSPLIHQVARDSSDWSVKAVDIESTKIHNEMVAKYHHHWLTSGSLAREHALERGHSNLYVCHMLHHFQTTLQDYWLQKVNKPGYGLQIKQDRALHAQSLGLQVPMACLLQTIGQNNSCEWLICEEANHPKNHEYVNEYKFTQDQSEEDPWENLIHAFIHHTYQHSGKQSLITQLNCDIGGQMTNVVCFARGYNMSVRYSHTSLPGVDTDEQFTRGSGSSWE</sequence>
<dbReference type="HOGENOM" id="CLU_352348_0_0_1"/>
<evidence type="ECO:0000313" key="7">
    <source>
        <dbReference type="Proteomes" id="UP000001072"/>
    </source>
</evidence>
<feature type="region of interest" description="Disordered" evidence="4">
    <location>
        <begin position="90"/>
        <end position="122"/>
    </location>
</feature>
<dbReference type="InterPro" id="IPR011009">
    <property type="entry name" value="Kinase-like_dom_sf"/>
</dbReference>
<evidence type="ECO:0000256" key="3">
    <source>
        <dbReference type="ARBA" id="ARBA00022777"/>
    </source>
</evidence>
<dbReference type="Pfam" id="PF02816">
    <property type="entry name" value="Alpha_kinase"/>
    <property type="match status" value="1"/>
</dbReference>
<protein>
    <recommendedName>
        <fullName evidence="5">Alpha-type protein kinase domain-containing protein</fullName>
    </recommendedName>
</protein>
<feature type="compositionally biased region" description="Basic and acidic residues" evidence="4">
    <location>
        <begin position="321"/>
        <end position="333"/>
    </location>
</feature>
<evidence type="ECO:0000259" key="5">
    <source>
        <dbReference type="Pfam" id="PF02816"/>
    </source>
</evidence>
<evidence type="ECO:0000256" key="2">
    <source>
        <dbReference type="ARBA" id="ARBA00022679"/>
    </source>
</evidence>
<organism evidence="7">
    <name type="scientific">Melampsora larici-populina (strain 98AG31 / pathotype 3-4-7)</name>
    <name type="common">Poplar leaf rust fungus</name>
    <dbReference type="NCBI Taxonomy" id="747676"/>
    <lineage>
        <taxon>Eukaryota</taxon>
        <taxon>Fungi</taxon>
        <taxon>Dikarya</taxon>
        <taxon>Basidiomycota</taxon>
        <taxon>Pucciniomycotina</taxon>
        <taxon>Pucciniomycetes</taxon>
        <taxon>Pucciniales</taxon>
        <taxon>Melampsoraceae</taxon>
        <taxon>Melampsora</taxon>
    </lineage>
</organism>
<dbReference type="InParanoid" id="F4RX99"/>
<dbReference type="SUPFAM" id="SSF56112">
    <property type="entry name" value="Protein kinase-like (PK-like)"/>
    <property type="match status" value="1"/>
</dbReference>
<dbReference type="VEuPathDB" id="FungiDB:MELLADRAFT_90543"/>